<dbReference type="Proteomes" id="UP001287286">
    <property type="component" value="Unassembled WGS sequence"/>
</dbReference>
<reference evidence="2 3" key="1">
    <citation type="journal article" date="2024" name="Microbiol. Resour. Announc.">
        <title>Genome annotations for the ascomycete fungi Trichoderma harzianum, Trichoderma aggressivum, and Purpureocillium lilacinum.</title>
        <authorList>
            <person name="Beijen E.P.W."/>
            <person name="Ohm R.A."/>
        </authorList>
    </citation>
    <scope>NUCLEOTIDE SEQUENCE [LARGE SCALE GENOMIC DNA]</scope>
    <source>
        <strain evidence="2 3">CBS 150709</strain>
    </source>
</reference>
<name>A0ABR0BG17_PURLI</name>
<comment type="caution">
    <text evidence="2">The sequence shown here is derived from an EMBL/GenBank/DDBJ whole genome shotgun (WGS) entry which is preliminary data.</text>
</comment>
<evidence type="ECO:0000313" key="3">
    <source>
        <dbReference type="Proteomes" id="UP001287286"/>
    </source>
</evidence>
<dbReference type="Pfam" id="PF19271">
    <property type="entry name" value="Nis1"/>
    <property type="match status" value="1"/>
</dbReference>
<dbReference type="InterPro" id="IPR045469">
    <property type="entry name" value="Nis1"/>
</dbReference>
<accession>A0ABR0BG17</accession>
<gene>
    <name evidence="2" type="ORF">Purlil1_12810</name>
</gene>
<proteinExistence type="predicted"/>
<keyword evidence="3" id="KW-1185">Reference proteome</keyword>
<protein>
    <submittedName>
        <fullName evidence="2">Uncharacterized protein</fullName>
    </submittedName>
</protein>
<evidence type="ECO:0000256" key="1">
    <source>
        <dbReference type="SAM" id="SignalP"/>
    </source>
</evidence>
<dbReference type="EMBL" id="JAWRVI010000135">
    <property type="protein sequence ID" value="KAK4074941.1"/>
    <property type="molecule type" value="Genomic_DNA"/>
</dbReference>
<feature type="signal peptide" evidence="1">
    <location>
        <begin position="1"/>
        <end position="18"/>
    </location>
</feature>
<sequence>MWPSTAAVLSVLVLGARASVQSISVPEVIKPGDTVDIKIVNNNSPGQYDLAMVFGFDSGSQLQRNYVGTDLGAISLTNVPSGSFNRTLTVNPLIAPGPGTLRAGIFTMSGGMKGLGVWVYDVNVTIGDITSTTCQN</sequence>
<evidence type="ECO:0000313" key="2">
    <source>
        <dbReference type="EMBL" id="KAK4074941.1"/>
    </source>
</evidence>
<keyword evidence="1" id="KW-0732">Signal</keyword>
<feature type="chain" id="PRO_5047206508" evidence="1">
    <location>
        <begin position="19"/>
        <end position="136"/>
    </location>
</feature>
<organism evidence="2 3">
    <name type="scientific">Purpureocillium lilacinum</name>
    <name type="common">Paecilomyces lilacinus</name>
    <dbReference type="NCBI Taxonomy" id="33203"/>
    <lineage>
        <taxon>Eukaryota</taxon>
        <taxon>Fungi</taxon>
        <taxon>Dikarya</taxon>
        <taxon>Ascomycota</taxon>
        <taxon>Pezizomycotina</taxon>
        <taxon>Sordariomycetes</taxon>
        <taxon>Hypocreomycetidae</taxon>
        <taxon>Hypocreales</taxon>
        <taxon>Ophiocordycipitaceae</taxon>
        <taxon>Purpureocillium</taxon>
    </lineage>
</organism>